<dbReference type="KEGG" id="vei:Veis_1420"/>
<dbReference type="GeneID" id="76460047"/>
<dbReference type="OrthoDB" id="9154115at2"/>
<dbReference type="HOGENOM" id="CLU_138469_0_0_4"/>
<dbReference type="RefSeq" id="WP_011809190.1">
    <property type="nucleotide sequence ID" value="NC_008786.1"/>
</dbReference>
<dbReference type="STRING" id="391735.Veis_1420"/>
<reference evidence="2" key="1">
    <citation type="submission" date="2006-12" db="EMBL/GenBank/DDBJ databases">
        <title>Complete sequence of chromosome 1 of Verminephrobacter eiseniae EF01-2.</title>
        <authorList>
            <person name="Copeland A."/>
            <person name="Lucas S."/>
            <person name="Lapidus A."/>
            <person name="Barry K."/>
            <person name="Detter J.C."/>
            <person name="Glavina del Rio T."/>
            <person name="Dalin E."/>
            <person name="Tice H."/>
            <person name="Pitluck S."/>
            <person name="Chertkov O."/>
            <person name="Brettin T."/>
            <person name="Bruce D."/>
            <person name="Han C."/>
            <person name="Tapia R."/>
            <person name="Gilna P."/>
            <person name="Schmutz J."/>
            <person name="Larimer F."/>
            <person name="Land M."/>
            <person name="Hauser L."/>
            <person name="Kyrpides N."/>
            <person name="Kim E."/>
            <person name="Stahl D."/>
            <person name="Richardson P."/>
        </authorList>
    </citation>
    <scope>NUCLEOTIDE SEQUENCE [LARGE SCALE GENOMIC DNA]</scope>
    <source>
        <strain evidence="2">EF01-2</strain>
    </source>
</reference>
<dbReference type="Proteomes" id="UP000000374">
    <property type="component" value="Chromosome"/>
</dbReference>
<sequence>MNTTLSPITVPATSRRRYLGGMAALNLPSPAGTGDWHMEQTFFRQREKRSRSFISGVGCPTDTTAILGDAGVYDCTATLDELGIPHESTLAYAASHARACADLVLAAVMRGDQPDFVTLDDWMPRDGDKQQVFDLLAKALGHLTAEQKDKVLRWQSKNAIRPPGTRPTSG</sequence>
<dbReference type="eggNOG" id="ENOG50334RD">
    <property type="taxonomic scope" value="Bacteria"/>
</dbReference>
<name>A1WHS4_VEREI</name>
<protein>
    <submittedName>
        <fullName evidence="1">Uncharacterized protein</fullName>
    </submittedName>
</protein>
<dbReference type="AlphaFoldDB" id="A1WHS4"/>
<gene>
    <name evidence="1" type="ordered locus">Veis_1420</name>
</gene>
<accession>A1WHS4</accession>
<keyword evidence="2" id="KW-1185">Reference proteome</keyword>
<organism evidence="1 2">
    <name type="scientific">Verminephrobacter eiseniae (strain EF01-2)</name>
    <dbReference type="NCBI Taxonomy" id="391735"/>
    <lineage>
        <taxon>Bacteria</taxon>
        <taxon>Pseudomonadati</taxon>
        <taxon>Pseudomonadota</taxon>
        <taxon>Betaproteobacteria</taxon>
        <taxon>Burkholderiales</taxon>
        <taxon>Comamonadaceae</taxon>
        <taxon>Verminephrobacter</taxon>
    </lineage>
</organism>
<evidence type="ECO:0000313" key="1">
    <source>
        <dbReference type="EMBL" id="ABM57181.1"/>
    </source>
</evidence>
<dbReference type="EMBL" id="CP000542">
    <property type="protein sequence ID" value="ABM57181.1"/>
    <property type="molecule type" value="Genomic_DNA"/>
</dbReference>
<proteinExistence type="predicted"/>
<evidence type="ECO:0000313" key="2">
    <source>
        <dbReference type="Proteomes" id="UP000000374"/>
    </source>
</evidence>